<dbReference type="STRING" id="1522368.IN07_15065"/>
<sequence>MTHRTVRSRAGDTTTVRGALGGPGTLCEDRGVTQAAPDTQLSPRAHHLPAAGLVVVVTAVAVGLPAALDDTGRVASVALLQAGLVAGWVVATGIRGFAGSLALGGATAIAADAAMLLPARPQLDWLLAVLGLGFLAAVVHQMTRPAPRRYLVASLAGVVLLVCSVCALAVLLGVARLEGGSRALETAVLVVGAALLVGHLVDLVLPRPEITPDVPRGLLGVVLAVLAATGVALLDREGDALVDVLSAAIYGAALGGAAALTALAASYVVAERDEWTWALPVVQAVLPLAAVAPVAYALASYGPG</sequence>
<feature type="transmembrane region" description="Helical" evidence="2">
    <location>
        <begin position="217"/>
        <end position="235"/>
    </location>
</feature>
<evidence type="ECO:0000313" key="4">
    <source>
        <dbReference type="Proteomes" id="UP000029713"/>
    </source>
</evidence>
<feature type="transmembrane region" description="Helical" evidence="2">
    <location>
        <begin position="187"/>
        <end position="205"/>
    </location>
</feature>
<dbReference type="Proteomes" id="UP000029713">
    <property type="component" value="Unassembled WGS sequence"/>
</dbReference>
<reference evidence="3 4" key="1">
    <citation type="submission" date="2014-07" db="EMBL/GenBank/DDBJ databases">
        <title>Biosystematic studies on Modestobacter strains isolated from extreme hyper-arid desert soil and from historic building.</title>
        <authorList>
            <person name="Bukarasam K."/>
            <person name="Bull A."/>
            <person name="Girard G."/>
            <person name="van Wezel G."/>
            <person name="Goodfellow M."/>
        </authorList>
    </citation>
    <scope>NUCLEOTIDE SEQUENCE [LARGE SCALE GENOMIC DNA]</scope>
    <source>
        <strain evidence="3 4">KNN45-2b</strain>
    </source>
</reference>
<dbReference type="AlphaFoldDB" id="A0A098Y832"/>
<feature type="transmembrane region" description="Helical" evidence="2">
    <location>
        <begin position="277"/>
        <end position="299"/>
    </location>
</feature>
<feature type="transmembrane region" description="Helical" evidence="2">
    <location>
        <begin position="48"/>
        <end position="68"/>
    </location>
</feature>
<keyword evidence="2" id="KW-0472">Membrane</keyword>
<feature type="transmembrane region" description="Helical" evidence="2">
    <location>
        <begin position="247"/>
        <end position="270"/>
    </location>
</feature>
<evidence type="ECO:0000313" key="3">
    <source>
        <dbReference type="EMBL" id="KGH45831.1"/>
    </source>
</evidence>
<organism evidence="3 4">
    <name type="scientific">Modestobacter caceresii</name>
    <dbReference type="NCBI Taxonomy" id="1522368"/>
    <lineage>
        <taxon>Bacteria</taxon>
        <taxon>Bacillati</taxon>
        <taxon>Actinomycetota</taxon>
        <taxon>Actinomycetes</taxon>
        <taxon>Geodermatophilales</taxon>
        <taxon>Geodermatophilaceae</taxon>
        <taxon>Modestobacter</taxon>
    </lineage>
</organism>
<feature type="transmembrane region" description="Helical" evidence="2">
    <location>
        <begin position="74"/>
        <end position="94"/>
    </location>
</feature>
<feature type="region of interest" description="Disordered" evidence="1">
    <location>
        <begin position="1"/>
        <end position="23"/>
    </location>
</feature>
<name>A0A098Y832_9ACTN</name>
<feature type="transmembrane region" description="Helical" evidence="2">
    <location>
        <begin position="150"/>
        <end position="175"/>
    </location>
</feature>
<protein>
    <submittedName>
        <fullName evidence="3">Uncharacterized protein</fullName>
    </submittedName>
</protein>
<keyword evidence="2" id="KW-1133">Transmembrane helix</keyword>
<keyword evidence="2" id="KW-0812">Transmembrane</keyword>
<keyword evidence="4" id="KW-1185">Reference proteome</keyword>
<feature type="transmembrane region" description="Helical" evidence="2">
    <location>
        <begin position="101"/>
        <end position="119"/>
    </location>
</feature>
<evidence type="ECO:0000256" key="1">
    <source>
        <dbReference type="SAM" id="MobiDB-lite"/>
    </source>
</evidence>
<evidence type="ECO:0000256" key="2">
    <source>
        <dbReference type="SAM" id="Phobius"/>
    </source>
</evidence>
<accession>A0A098Y832</accession>
<comment type="caution">
    <text evidence="3">The sequence shown here is derived from an EMBL/GenBank/DDBJ whole genome shotgun (WGS) entry which is preliminary data.</text>
</comment>
<gene>
    <name evidence="3" type="ORF">IN07_15065</name>
</gene>
<feature type="transmembrane region" description="Helical" evidence="2">
    <location>
        <begin position="125"/>
        <end position="143"/>
    </location>
</feature>
<proteinExistence type="predicted"/>
<dbReference type="EMBL" id="JPMX01000067">
    <property type="protein sequence ID" value="KGH45831.1"/>
    <property type="molecule type" value="Genomic_DNA"/>
</dbReference>